<proteinExistence type="inferred from homology"/>
<evidence type="ECO:0000256" key="2">
    <source>
        <dbReference type="ARBA" id="ARBA00022475"/>
    </source>
</evidence>
<feature type="domain" description="VTT" evidence="7">
    <location>
        <begin position="44"/>
        <end position="161"/>
    </location>
</feature>
<gene>
    <name evidence="8" type="ORF">DKZ56_05775</name>
</gene>
<keyword evidence="9" id="KW-1185">Reference proteome</keyword>
<dbReference type="InterPro" id="IPR015414">
    <property type="entry name" value="TMEM64"/>
</dbReference>
<dbReference type="EMBL" id="CP036528">
    <property type="protein sequence ID" value="QBK25403.1"/>
    <property type="molecule type" value="Genomic_DNA"/>
</dbReference>
<name>A0A4P6UQN8_9BACL</name>
<dbReference type="GO" id="GO:0005886">
    <property type="term" value="C:plasma membrane"/>
    <property type="evidence" value="ECO:0007669"/>
    <property type="project" value="UniProtKB-SubCell"/>
</dbReference>
<dbReference type="InterPro" id="IPR032816">
    <property type="entry name" value="VTT_dom"/>
</dbReference>
<evidence type="ECO:0000259" key="7">
    <source>
        <dbReference type="Pfam" id="PF09335"/>
    </source>
</evidence>
<evidence type="ECO:0000313" key="9">
    <source>
        <dbReference type="Proteomes" id="UP000291151"/>
    </source>
</evidence>
<feature type="transmembrane region" description="Helical" evidence="6">
    <location>
        <begin position="173"/>
        <end position="190"/>
    </location>
</feature>
<organism evidence="8 9">
    <name type="scientific">Ureibacillus thermophilus</name>
    <dbReference type="NCBI Taxonomy" id="367743"/>
    <lineage>
        <taxon>Bacteria</taxon>
        <taxon>Bacillati</taxon>
        <taxon>Bacillota</taxon>
        <taxon>Bacilli</taxon>
        <taxon>Bacillales</taxon>
        <taxon>Caryophanaceae</taxon>
        <taxon>Ureibacillus</taxon>
    </lineage>
</organism>
<keyword evidence="3 6" id="KW-0812">Transmembrane</keyword>
<evidence type="ECO:0000256" key="6">
    <source>
        <dbReference type="RuleBase" id="RU366058"/>
    </source>
</evidence>
<evidence type="ECO:0000256" key="4">
    <source>
        <dbReference type="ARBA" id="ARBA00022989"/>
    </source>
</evidence>
<keyword evidence="5 6" id="KW-0472">Membrane</keyword>
<protein>
    <recommendedName>
        <fullName evidence="6">TVP38/TMEM64 family membrane protein</fullName>
    </recommendedName>
</protein>
<reference evidence="8 9" key="1">
    <citation type="submission" date="2019-02" db="EMBL/GenBank/DDBJ databases">
        <title>Ureibacillus thermophilus.</title>
        <authorList>
            <person name="Sunny J.S."/>
            <person name="Natarajan A."/>
            <person name="Saleena L.M."/>
        </authorList>
    </citation>
    <scope>NUCLEOTIDE SEQUENCE [LARGE SCALE GENOMIC DNA]</scope>
    <source>
        <strain evidence="8 9">LM102</strain>
    </source>
</reference>
<dbReference type="Proteomes" id="UP000291151">
    <property type="component" value="Chromosome"/>
</dbReference>
<feature type="transmembrane region" description="Helical" evidence="6">
    <location>
        <begin position="142"/>
        <end position="161"/>
    </location>
</feature>
<comment type="subcellular location">
    <subcellularLocation>
        <location evidence="1 6">Cell membrane</location>
        <topology evidence="1 6">Multi-pass membrane protein</topology>
    </subcellularLocation>
</comment>
<evidence type="ECO:0000256" key="3">
    <source>
        <dbReference type="ARBA" id="ARBA00022692"/>
    </source>
</evidence>
<comment type="similarity">
    <text evidence="6">Belongs to the TVP38/TMEM64 family.</text>
</comment>
<dbReference type="PANTHER" id="PTHR12677">
    <property type="entry name" value="GOLGI APPARATUS MEMBRANE PROTEIN TVP38-RELATED"/>
    <property type="match status" value="1"/>
</dbReference>
<feature type="transmembrane region" description="Helical" evidence="6">
    <location>
        <begin position="57"/>
        <end position="80"/>
    </location>
</feature>
<dbReference type="AlphaFoldDB" id="A0A4P6UQN8"/>
<sequence>MEVELVSEWFTAENIEALEAQYRTFGPLIGILFPFLEAFLPFLPLVVFVVANANSHGLWFGFLFSWIGTVLGSYSVFLFVRKFGKRPRVQKFIKYEKMQKLIRWVDMKGIAPLFILLCFPFTPSVLVNIVAGLSNIKKKVYLVVLMSGKFVMILTISLLGYDISELIRSPIRLIFAAVAIFLLWMIGKLIEKYLNNRVERELREVSKLRKQKRLKTTHKK</sequence>
<keyword evidence="4 6" id="KW-1133">Transmembrane helix</keyword>
<keyword evidence="2 6" id="KW-1003">Cell membrane</keyword>
<feature type="transmembrane region" description="Helical" evidence="6">
    <location>
        <begin position="101"/>
        <end position="122"/>
    </location>
</feature>
<dbReference type="Pfam" id="PF09335">
    <property type="entry name" value="VTT_dom"/>
    <property type="match status" value="1"/>
</dbReference>
<dbReference type="PANTHER" id="PTHR12677:SF55">
    <property type="entry name" value="UNDECAPRENYL PHOSPHATE TRANSPORTER SAOUHSC_00901-RELATED"/>
    <property type="match status" value="1"/>
</dbReference>
<accession>A0A4P6UQN8</accession>
<feature type="transmembrane region" description="Helical" evidence="6">
    <location>
        <begin position="28"/>
        <end position="51"/>
    </location>
</feature>
<evidence type="ECO:0000256" key="1">
    <source>
        <dbReference type="ARBA" id="ARBA00004651"/>
    </source>
</evidence>
<evidence type="ECO:0000256" key="5">
    <source>
        <dbReference type="ARBA" id="ARBA00023136"/>
    </source>
</evidence>
<dbReference type="KEGG" id="uth:DKZ56_05775"/>
<evidence type="ECO:0000313" key="8">
    <source>
        <dbReference type="EMBL" id="QBK25403.1"/>
    </source>
</evidence>